<keyword evidence="3" id="KW-1003">Cell membrane</keyword>
<evidence type="ECO:0000256" key="2">
    <source>
        <dbReference type="ARBA" id="ARBA00022448"/>
    </source>
</evidence>
<dbReference type="PANTHER" id="PTHR43357:SF4">
    <property type="entry name" value="INNER MEMBRANE ABC TRANSPORTER PERMEASE PROTEIN YDCV"/>
    <property type="match status" value="1"/>
</dbReference>
<feature type="transmembrane region" description="Helical" evidence="8">
    <location>
        <begin position="105"/>
        <end position="127"/>
    </location>
</feature>
<dbReference type="PROSITE" id="PS50928">
    <property type="entry name" value="ABC_TM1"/>
    <property type="match status" value="1"/>
</dbReference>
<dbReference type="SUPFAM" id="SSF161098">
    <property type="entry name" value="MetI-like"/>
    <property type="match status" value="1"/>
</dbReference>
<sequence length="277" mass="29890">MKRLVLSPTAWLTWFGVAVFLVFVLALIVAVFVSSFGTVWLGTWLPDGFTFRWWEQTWTEFGLGSTLLVTMEVALLVVLFSVLMGVPAAYVLARRDFPGKKLVSLLLLLPLLVPPITYGIPLATLLYEWGLGGNMAGVVLANLVPSLPFVVLTMTPFVEQVDRRVEDAARTLGAGTARIMISVLGPLLLPGILAGAVMVLVRTVGMFELTFLTAGADSETLVVALYAAKSGAGIRADQTVDAIAVVYMLSTVLLLLIALRFVNPTQLVTRVKEAPRG</sequence>
<comment type="caution">
    <text evidence="10">The sequence shown here is derived from an EMBL/GenBank/DDBJ whole genome shotgun (WGS) entry which is preliminary data.</text>
</comment>
<comment type="similarity">
    <text evidence="8">Belongs to the binding-protein-dependent transport system permease family.</text>
</comment>
<gene>
    <name evidence="10" type="ORF">DMH04_40505</name>
</gene>
<dbReference type="RefSeq" id="WP_037264835.1">
    <property type="nucleotide sequence ID" value="NZ_QHKI01000053.1"/>
</dbReference>
<evidence type="ECO:0000256" key="5">
    <source>
        <dbReference type="ARBA" id="ARBA00022692"/>
    </source>
</evidence>
<comment type="subcellular location">
    <subcellularLocation>
        <location evidence="1">Cell inner membrane</location>
        <topology evidence="1">Multi-pass membrane protein</topology>
    </subcellularLocation>
    <subcellularLocation>
        <location evidence="8">Cell membrane</location>
        <topology evidence="8">Multi-pass membrane protein</topology>
    </subcellularLocation>
</comment>
<evidence type="ECO:0000256" key="7">
    <source>
        <dbReference type="ARBA" id="ARBA00023136"/>
    </source>
</evidence>
<evidence type="ECO:0000256" key="6">
    <source>
        <dbReference type="ARBA" id="ARBA00022989"/>
    </source>
</evidence>
<reference evidence="10 11" key="1">
    <citation type="submission" date="2018-05" db="EMBL/GenBank/DDBJ databases">
        <title>Evolution of GPA BGCs.</title>
        <authorList>
            <person name="Waglechner N."/>
            <person name="Wright G.D."/>
        </authorList>
    </citation>
    <scope>NUCLEOTIDE SEQUENCE [LARGE SCALE GENOMIC DNA]</scope>
    <source>
        <strain evidence="10 11">A82846</strain>
    </source>
</reference>
<keyword evidence="4" id="KW-0997">Cell inner membrane</keyword>
<accession>A0A428YVP6</accession>
<dbReference type="InterPro" id="IPR035906">
    <property type="entry name" value="MetI-like_sf"/>
</dbReference>
<protein>
    <submittedName>
        <fullName evidence="10">ABC transporter permease</fullName>
    </submittedName>
</protein>
<dbReference type="Gene3D" id="1.10.3720.10">
    <property type="entry name" value="MetI-like"/>
    <property type="match status" value="1"/>
</dbReference>
<name>A0A428YVP6_KIBAR</name>
<keyword evidence="7 8" id="KW-0472">Membrane</keyword>
<evidence type="ECO:0000256" key="1">
    <source>
        <dbReference type="ARBA" id="ARBA00004429"/>
    </source>
</evidence>
<evidence type="ECO:0000256" key="3">
    <source>
        <dbReference type="ARBA" id="ARBA00022475"/>
    </source>
</evidence>
<evidence type="ECO:0000256" key="8">
    <source>
        <dbReference type="RuleBase" id="RU363032"/>
    </source>
</evidence>
<dbReference type="AlphaFoldDB" id="A0A428YVP6"/>
<proteinExistence type="inferred from homology"/>
<dbReference type="Pfam" id="PF00528">
    <property type="entry name" value="BPD_transp_1"/>
    <property type="match status" value="1"/>
</dbReference>
<dbReference type="EMBL" id="QHKI01000053">
    <property type="protein sequence ID" value="RSM73845.1"/>
    <property type="molecule type" value="Genomic_DNA"/>
</dbReference>
<feature type="transmembrane region" description="Helical" evidence="8">
    <location>
        <begin position="242"/>
        <end position="262"/>
    </location>
</feature>
<feature type="transmembrane region" description="Helical" evidence="8">
    <location>
        <begin position="179"/>
        <end position="201"/>
    </location>
</feature>
<dbReference type="Proteomes" id="UP000287547">
    <property type="component" value="Unassembled WGS sequence"/>
</dbReference>
<keyword evidence="5 8" id="KW-0812">Transmembrane</keyword>
<evidence type="ECO:0000259" key="9">
    <source>
        <dbReference type="PROSITE" id="PS50928"/>
    </source>
</evidence>
<feature type="transmembrane region" description="Helical" evidence="8">
    <location>
        <begin position="12"/>
        <end position="41"/>
    </location>
</feature>
<feature type="transmembrane region" description="Helical" evidence="8">
    <location>
        <begin position="61"/>
        <end position="93"/>
    </location>
</feature>
<feature type="transmembrane region" description="Helical" evidence="8">
    <location>
        <begin position="139"/>
        <end position="158"/>
    </location>
</feature>
<dbReference type="CDD" id="cd06261">
    <property type="entry name" value="TM_PBP2"/>
    <property type="match status" value="1"/>
</dbReference>
<keyword evidence="6 8" id="KW-1133">Transmembrane helix</keyword>
<dbReference type="GO" id="GO:0005886">
    <property type="term" value="C:plasma membrane"/>
    <property type="evidence" value="ECO:0007669"/>
    <property type="project" value="UniProtKB-SubCell"/>
</dbReference>
<feature type="domain" description="ABC transmembrane type-1" evidence="9">
    <location>
        <begin position="67"/>
        <end position="258"/>
    </location>
</feature>
<evidence type="ECO:0000256" key="4">
    <source>
        <dbReference type="ARBA" id="ARBA00022519"/>
    </source>
</evidence>
<dbReference type="PANTHER" id="PTHR43357">
    <property type="entry name" value="INNER MEMBRANE ABC TRANSPORTER PERMEASE PROTEIN YDCV"/>
    <property type="match status" value="1"/>
</dbReference>
<dbReference type="InterPro" id="IPR000515">
    <property type="entry name" value="MetI-like"/>
</dbReference>
<evidence type="ECO:0000313" key="10">
    <source>
        <dbReference type="EMBL" id="RSM73845.1"/>
    </source>
</evidence>
<dbReference type="OrthoDB" id="9783270at2"/>
<dbReference type="GO" id="GO:0055085">
    <property type="term" value="P:transmembrane transport"/>
    <property type="evidence" value="ECO:0007669"/>
    <property type="project" value="InterPro"/>
</dbReference>
<keyword evidence="2 8" id="KW-0813">Transport</keyword>
<organism evidence="10 11">
    <name type="scientific">Kibdelosporangium aridum</name>
    <dbReference type="NCBI Taxonomy" id="2030"/>
    <lineage>
        <taxon>Bacteria</taxon>
        <taxon>Bacillati</taxon>
        <taxon>Actinomycetota</taxon>
        <taxon>Actinomycetes</taxon>
        <taxon>Pseudonocardiales</taxon>
        <taxon>Pseudonocardiaceae</taxon>
        <taxon>Kibdelosporangium</taxon>
    </lineage>
</organism>
<evidence type="ECO:0000313" key="11">
    <source>
        <dbReference type="Proteomes" id="UP000287547"/>
    </source>
</evidence>